<evidence type="ECO:0000313" key="2">
    <source>
        <dbReference type="Proteomes" id="UP000697710"/>
    </source>
</evidence>
<dbReference type="Proteomes" id="UP000697710">
    <property type="component" value="Unassembled WGS sequence"/>
</dbReference>
<evidence type="ECO:0000313" key="1">
    <source>
        <dbReference type="EMBL" id="MCA9726805.1"/>
    </source>
</evidence>
<gene>
    <name evidence="1" type="ORF">KC729_03915</name>
</gene>
<dbReference type="AlphaFoldDB" id="A0A956RNK7"/>
<name>A0A956RNK7_UNCEI</name>
<protein>
    <submittedName>
        <fullName evidence="1">Uncharacterized protein</fullName>
    </submittedName>
</protein>
<proteinExistence type="predicted"/>
<dbReference type="EMBL" id="JAGQHR010000070">
    <property type="protein sequence ID" value="MCA9726805.1"/>
    <property type="molecule type" value="Genomic_DNA"/>
</dbReference>
<organism evidence="1 2">
    <name type="scientific">Eiseniibacteriota bacterium</name>
    <dbReference type="NCBI Taxonomy" id="2212470"/>
    <lineage>
        <taxon>Bacteria</taxon>
        <taxon>Candidatus Eiseniibacteriota</taxon>
    </lineage>
</organism>
<sequence>MRESARIGRATGSPFVASFVLIAVLAVLLWGTAGGRSYTALMRNAYLSLTRGLWTERPAHLFYDETYWVLRYIVDNTPPDAVVLLPPRQFIIDRFDDGMIPLLASPSSAYSFLYPRVPVHFGDDSPRKDDLTYVLVWKGWGRENLGLPPGNGDDVELYPWPQGARAPW</sequence>
<accession>A0A956RNK7</accession>
<comment type="caution">
    <text evidence="1">The sequence shown here is derived from an EMBL/GenBank/DDBJ whole genome shotgun (WGS) entry which is preliminary data.</text>
</comment>
<reference evidence="1" key="1">
    <citation type="submission" date="2020-04" db="EMBL/GenBank/DDBJ databases">
        <authorList>
            <person name="Zhang T."/>
        </authorList>
    </citation>
    <scope>NUCLEOTIDE SEQUENCE</scope>
    <source>
        <strain evidence="1">HKST-UBA01</strain>
    </source>
</reference>
<reference evidence="1" key="2">
    <citation type="journal article" date="2021" name="Microbiome">
        <title>Successional dynamics and alternative stable states in a saline activated sludge microbial community over 9 years.</title>
        <authorList>
            <person name="Wang Y."/>
            <person name="Ye J."/>
            <person name="Ju F."/>
            <person name="Liu L."/>
            <person name="Boyd J.A."/>
            <person name="Deng Y."/>
            <person name="Parks D.H."/>
            <person name="Jiang X."/>
            <person name="Yin X."/>
            <person name="Woodcroft B.J."/>
            <person name="Tyson G.W."/>
            <person name="Hugenholtz P."/>
            <person name="Polz M.F."/>
            <person name="Zhang T."/>
        </authorList>
    </citation>
    <scope>NUCLEOTIDE SEQUENCE</scope>
    <source>
        <strain evidence="1">HKST-UBA01</strain>
    </source>
</reference>